<dbReference type="Pfam" id="PF01408">
    <property type="entry name" value="GFO_IDH_MocA"/>
    <property type="match status" value="1"/>
</dbReference>
<feature type="non-terminal residue" evidence="2">
    <location>
        <position position="117"/>
    </location>
</feature>
<dbReference type="Gene3D" id="3.40.50.720">
    <property type="entry name" value="NAD(P)-binding Rossmann-like Domain"/>
    <property type="match status" value="1"/>
</dbReference>
<dbReference type="EMBL" id="UINC01156841">
    <property type="protein sequence ID" value="SVD53484.1"/>
    <property type="molecule type" value="Genomic_DNA"/>
</dbReference>
<name>A0A382W465_9ZZZZ</name>
<feature type="domain" description="Gfo/Idh/MocA-like oxidoreductase N-terminal" evidence="1">
    <location>
        <begin position="3"/>
        <end position="72"/>
    </location>
</feature>
<feature type="non-terminal residue" evidence="2">
    <location>
        <position position="1"/>
    </location>
</feature>
<accession>A0A382W465</accession>
<proteinExistence type="predicted"/>
<dbReference type="AlphaFoldDB" id="A0A382W465"/>
<reference evidence="2" key="1">
    <citation type="submission" date="2018-05" db="EMBL/GenBank/DDBJ databases">
        <authorList>
            <person name="Lanie J.A."/>
            <person name="Ng W.-L."/>
            <person name="Kazmierczak K.M."/>
            <person name="Andrzejewski T.M."/>
            <person name="Davidsen T.M."/>
            <person name="Wayne K.J."/>
            <person name="Tettelin H."/>
            <person name="Glass J.I."/>
            <person name="Rusch D."/>
            <person name="Podicherti R."/>
            <person name="Tsui H.-C.T."/>
            <person name="Winkler M.E."/>
        </authorList>
    </citation>
    <scope>NUCLEOTIDE SEQUENCE</scope>
</reference>
<dbReference type="GO" id="GO:0000166">
    <property type="term" value="F:nucleotide binding"/>
    <property type="evidence" value="ECO:0007669"/>
    <property type="project" value="InterPro"/>
</dbReference>
<dbReference type="PANTHER" id="PTHR43818:SF5">
    <property type="entry name" value="OXIDOREDUCTASE FAMILY PROTEIN"/>
    <property type="match status" value="1"/>
</dbReference>
<evidence type="ECO:0000313" key="2">
    <source>
        <dbReference type="EMBL" id="SVD53484.1"/>
    </source>
</evidence>
<sequence>VTGYTDIRQMLENKDLDVVTIATPNHWHSLAAIWAIQAGKDVYVEKPVSHNVWEGRQLVNAARKYKKIVQTGTQSRSSKCLQDAVKWVQAGNLGKIKVSRGLCYKRRPSIGDIDKTK</sequence>
<organism evidence="2">
    <name type="scientific">marine metagenome</name>
    <dbReference type="NCBI Taxonomy" id="408172"/>
    <lineage>
        <taxon>unclassified sequences</taxon>
        <taxon>metagenomes</taxon>
        <taxon>ecological metagenomes</taxon>
    </lineage>
</organism>
<dbReference type="SUPFAM" id="SSF51735">
    <property type="entry name" value="NAD(P)-binding Rossmann-fold domains"/>
    <property type="match status" value="1"/>
</dbReference>
<dbReference type="InterPro" id="IPR000683">
    <property type="entry name" value="Gfo/Idh/MocA-like_OxRdtase_N"/>
</dbReference>
<evidence type="ECO:0000259" key="1">
    <source>
        <dbReference type="Pfam" id="PF01408"/>
    </source>
</evidence>
<dbReference type="InterPro" id="IPR050463">
    <property type="entry name" value="Gfo/Idh/MocA_oxidrdct_glycsds"/>
</dbReference>
<protein>
    <recommendedName>
        <fullName evidence="1">Gfo/Idh/MocA-like oxidoreductase N-terminal domain-containing protein</fullName>
    </recommendedName>
</protein>
<gene>
    <name evidence="2" type="ORF">METZ01_LOCUS406338</name>
</gene>
<dbReference type="InterPro" id="IPR036291">
    <property type="entry name" value="NAD(P)-bd_dom_sf"/>
</dbReference>
<dbReference type="PANTHER" id="PTHR43818">
    <property type="entry name" value="BCDNA.GH03377"/>
    <property type="match status" value="1"/>
</dbReference>